<feature type="domain" description="LamG-like jellyroll fold" evidence="5">
    <location>
        <begin position="1961"/>
        <end position="2089"/>
    </location>
</feature>
<evidence type="ECO:0000313" key="6">
    <source>
        <dbReference type="EMBL" id="OGD69993.1"/>
    </source>
</evidence>
<feature type="compositionally biased region" description="Low complexity" evidence="4">
    <location>
        <begin position="147"/>
        <end position="162"/>
    </location>
</feature>
<dbReference type="Gene3D" id="2.60.120.200">
    <property type="match status" value="2"/>
</dbReference>
<protein>
    <recommendedName>
        <fullName evidence="5">LamG-like jellyroll fold domain-containing protein</fullName>
    </recommendedName>
</protein>
<dbReference type="SUPFAM" id="SSF101967">
    <property type="entry name" value="Adhesin YadA, collagen-binding domain"/>
    <property type="match status" value="1"/>
</dbReference>
<dbReference type="InterPro" id="IPR006558">
    <property type="entry name" value="LamG-like"/>
</dbReference>
<evidence type="ECO:0000256" key="2">
    <source>
        <dbReference type="ARBA" id="ARBA00023157"/>
    </source>
</evidence>
<keyword evidence="3" id="KW-0175">Coiled coil</keyword>
<feature type="region of interest" description="Disordered" evidence="4">
    <location>
        <begin position="147"/>
        <end position="193"/>
    </location>
</feature>
<dbReference type="Pfam" id="PF13385">
    <property type="entry name" value="Laminin_G_3"/>
    <property type="match status" value="2"/>
</dbReference>
<dbReference type="Proteomes" id="UP000186545">
    <property type="component" value="Unassembled WGS sequence"/>
</dbReference>
<dbReference type="InterPro" id="IPR013320">
    <property type="entry name" value="ConA-like_dom_sf"/>
</dbReference>
<comment type="caution">
    <text evidence="6">The sequence shown here is derived from an EMBL/GenBank/DDBJ whole genome shotgun (WGS) entry which is preliminary data.</text>
</comment>
<dbReference type="InterPro" id="IPR011049">
    <property type="entry name" value="Serralysin-like_metalloprot_C"/>
</dbReference>
<evidence type="ECO:0000313" key="7">
    <source>
        <dbReference type="Proteomes" id="UP000186545"/>
    </source>
</evidence>
<organism evidence="6 7">
    <name type="scientific">Candidatus Campbellbacteria bacterium RIFCSPLOWO2_02_FULL_35_11</name>
    <dbReference type="NCBI Taxonomy" id="1797581"/>
    <lineage>
        <taxon>Bacteria</taxon>
        <taxon>Candidatus Campbelliibacteriota</taxon>
    </lineage>
</organism>
<sequence length="2152" mass="223816">MDNSKIFITFFIIFFFVFGRGLDFVVSGFNNINEQSQRVSKESVATDFYHSVNYTLNTINSELDNLVSNINEETKSTLDDIEIILTSITKRTNFATKESLALVSIPNFNFNITEQFAVTWYRKVSGLFGGDSQKSIVDSTDEKLITSETTTTSGGLSLTGQTVDGVNEDEVSQSETSSNNQPTTPLETTTVSDSLSLTGQATTQNSTVREIVKETVVERVIQASGITLEDLQKLNNELRQEIYKISANTGSQINNVYQVVSATNNIDNLGGVTIYDSNITNSNISGTNSSFTNSTVETLTITGATTLSGALTGTTGAFTGNLSTAGQLSITGTATSTATGDFAFDTNTFYIDSINNRVGVGSTTPSDSLSVNGATYLAPISAPSVTTDRLYNISNDLYWGGNLLSGSAVGNWTSNGTDIWRPSGNVGIGTTSPYTKLAVDGTFRAGTTTINGLISQTGLGGSTYLGEGAGINDDLVNRKNAGFGYQSIYSNTSGNQLTAIGYRSLYSNTTGLNNTANGYSTLYSNTDGYDNTASGAFSLYSNTTAGANVATGYASMYYNTTGEQNTATGYYSLYHNITGSNNSAFGIDAGRFIANGTTENTTGDYNVFIGPQTKALADNDQNEIVIGYNATGVGSNSVVLGADTITKTILKGNVGIGTTSPFAKLSVKGAGTTTGVNFQTTNSNDTPLVTVLDSGNVGIGTASPGAKLDVVVATTQALRVERGNGGTIGQFVGSGYSTTLDIQDNVGSVLLLKSGSGDILGLSANSATPHLAITTTGNVGIGTTSPFRKLSVEGSAWISGDLTISGLTATSTISATVFNSTDTANGGYSIGGNKILYASSTNHSTLVGMGAGNSMLFGNQNTALGYQSLFSADTTNSNTATGYQAGYSQTGGNNNSYFGFQSGYDNISGGENSYFGTHAGYGNTTGSNNTVLGNYANEFSTTGSDNVVAGYAANYYNQSATSTVAIGSMAGMGVFGQSYNQNGVFIGYQAGYGLTTGNNNLLLGYKVGDNLTTGSSNIVIGYDIDSPTATNSNTLNIGNLIFGTGIDGAGTTLSSGNIGIGTTSPFAKLSVNQDVGDVGFAVGSSTATNFIVDKYGRVGIGTNSPAYKLDVNGTANFSGAVTGIALNEIEDLEVDKVFTMANKVLTWRFTNPAGGMMWDWTGNATGHLFELNQNTGNPGAGTHLAHIQAEDNDILLMHLVHTGTPTPGYFSIDSTNDSSSAGDIFFVNSARNVGIGTTSPFAKLSVVGDVVADYFNATSTTATSTFAGGIRLSTSGRGLEFPDGTIQNTAGGGGGMSIGGSITSATQGSVLFAGTNGALTQDNTNFYWDDTNNRLGIGTTSPNEALTVEYGVLSLKEQGGEPDVDTGYAKIFARGSGDDLYTKLLIHSDEVDGGTTFVDSSDSNHTLTPFGDVHHETDQQKFGASSIYFDGSGDYIDTDSSSDFGFGVGDFTMDFWYYPSAFNSNQYLLDLGSNGGSISLASGKLRYYNASLGLGSSLYTGGPTLSVGNWYHIAFVRSGGITTGYVNGVSYASASDARNYPTAVLHLSKYGGGTYYTNGYMDEIRVSKGIARWTSDFIPPTTPYSTSATDSTKGLFYKNEYGSTLVVGSPWTTIASDLYVDSGYDVGIGETTPTAYLHLGAGTATAGTAPLKLTSGTSLTTPEAGAFEFDGTDLFFTPNSTRETIAFMSDISGAAHDEVTLTNSPATYDYLTISGQAITLAQIDLTTDVTGTLPVANGGTGLNTSASTGVPYITAGTWSVDTNYLGLTHGGTNASLTASNGGIVYSTASELAILSANANAGLALVSGGAGAPTWFAPTTGSVLFAGTNGALTQDNTNFYWDDTNNRLGIGTASPNEALTINGTLSLQELGADPSVSSGYGKIFARAGGTADSFTKLLISSNTTDGSVVFDDGSSSSHGITANGNVHHETDQHKFGGSSIYFDGSGDYLSVPDSTDFDFGSTAFTLDVWAYITTYSGNPTILSKAQNGGSFAGWYWRVSAGGKLNFLTTNNSVIAASTGSVPLNTWTHLAVVYDGTNIKLYIDGVQDGSGAVASIQNYAESLKIGYLSVGTPLPLNGYLDEIRISKGTARWTANFTPPSSPYLDNSNKGLFYRNDLGTILNVGSPWTTNGSNVYVDVENIGIGTTSPFAKLSV</sequence>
<reference evidence="6 7" key="1">
    <citation type="journal article" date="2016" name="Nat. Commun.">
        <title>Thousands of microbial genomes shed light on interconnected biogeochemical processes in an aquifer system.</title>
        <authorList>
            <person name="Anantharaman K."/>
            <person name="Brown C.T."/>
            <person name="Hug L.A."/>
            <person name="Sharon I."/>
            <person name="Castelle C.J."/>
            <person name="Probst A.J."/>
            <person name="Thomas B.C."/>
            <person name="Singh A."/>
            <person name="Wilkins M.J."/>
            <person name="Karaoz U."/>
            <person name="Brodie E.L."/>
            <person name="Williams K.H."/>
            <person name="Hubbard S.S."/>
            <person name="Banfield J.F."/>
        </authorList>
    </citation>
    <scope>NUCLEOTIDE SEQUENCE [LARGE SCALE GENOMIC DNA]</scope>
</reference>
<feature type="coiled-coil region" evidence="3">
    <location>
        <begin position="221"/>
        <end position="248"/>
    </location>
</feature>
<gene>
    <name evidence="6" type="ORF">A3I18_00410</name>
</gene>
<dbReference type="SUPFAM" id="SSF49899">
    <property type="entry name" value="Concanavalin A-like lectins/glucanases"/>
    <property type="match status" value="2"/>
</dbReference>
<evidence type="ECO:0000259" key="5">
    <source>
        <dbReference type="SMART" id="SM00560"/>
    </source>
</evidence>
<keyword evidence="2" id="KW-1015">Disulfide bond</keyword>
<name>A0A1F5ERF6_9BACT</name>
<proteinExistence type="predicted"/>
<dbReference type="SMART" id="SM00560">
    <property type="entry name" value="LamGL"/>
    <property type="match status" value="1"/>
</dbReference>
<feature type="compositionally biased region" description="Polar residues" evidence="4">
    <location>
        <begin position="173"/>
        <end position="193"/>
    </location>
</feature>
<evidence type="ECO:0000256" key="3">
    <source>
        <dbReference type="SAM" id="Coils"/>
    </source>
</evidence>
<feature type="non-terminal residue" evidence="6">
    <location>
        <position position="2152"/>
    </location>
</feature>
<evidence type="ECO:0000256" key="4">
    <source>
        <dbReference type="SAM" id="MobiDB-lite"/>
    </source>
</evidence>
<keyword evidence="1" id="KW-0732">Signal</keyword>
<accession>A0A1F5ERF6</accession>
<evidence type="ECO:0000256" key="1">
    <source>
        <dbReference type="ARBA" id="ARBA00022729"/>
    </source>
</evidence>
<dbReference type="EMBL" id="MFAD01000027">
    <property type="protein sequence ID" value="OGD69993.1"/>
    <property type="molecule type" value="Genomic_DNA"/>
</dbReference>